<gene>
    <name evidence="1" type="ORF">CH379_009160</name>
    <name evidence="2" type="ORF">CH379_07495</name>
</gene>
<comment type="caution">
    <text evidence="2">The sequence shown here is derived from an EMBL/GenBank/DDBJ whole genome shotgun (WGS) entry which is preliminary data.</text>
</comment>
<dbReference type="InterPro" id="IPR016024">
    <property type="entry name" value="ARM-type_fold"/>
</dbReference>
<evidence type="ECO:0000313" key="2">
    <source>
        <dbReference type="EMBL" id="PJZ93506.1"/>
    </source>
</evidence>
<dbReference type="EMBL" id="NPEF01000058">
    <property type="protein sequence ID" value="PJZ93506.1"/>
    <property type="molecule type" value="Genomic_DNA"/>
</dbReference>
<dbReference type="OrthoDB" id="9801369at2"/>
<dbReference type="InterPro" id="IPR014825">
    <property type="entry name" value="DNA_alkylation"/>
</dbReference>
<accession>A0A2N0BAH5</accession>
<reference evidence="1 3" key="2">
    <citation type="journal article" date="2018" name="Microb. Genom.">
        <title>Deciphering the unexplored Leptospira diversity from soils uncovers genomic evolution to virulence.</title>
        <authorList>
            <person name="Thibeaux R."/>
            <person name="Iraola G."/>
            <person name="Ferres I."/>
            <person name="Bierque E."/>
            <person name="Girault D."/>
            <person name="Soupe-Gilbert M.E."/>
            <person name="Picardeau M."/>
            <person name="Goarant C."/>
        </authorList>
    </citation>
    <scope>NUCLEOTIDE SEQUENCE [LARGE SCALE GENOMIC DNA]</scope>
    <source>
        <strain evidence="1 3">ATI7-C-A5</strain>
    </source>
</reference>
<keyword evidence="3" id="KW-1185">Reference proteome</keyword>
<dbReference type="Gene3D" id="1.25.10.90">
    <property type="match status" value="1"/>
</dbReference>
<dbReference type="EMBL" id="NPEF02000010">
    <property type="protein sequence ID" value="MDV6235794.1"/>
    <property type="molecule type" value="Genomic_DNA"/>
</dbReference>
<name>A0A2N0BAH5_9LEPT</name>
<evidence type="ECO:0000313" key="3">
    <source>
        <dbReference type="Proteomes" id="UP000232122"/>
    </source>
</evidence>
<dbReference type="Pfam" id="PF08713">
    <property type="entry name" value="DNA_alkylation"/>
    <property type="match status" value="1"/>
</dbReference>
<protein>
    <submittedName>
        <fullName evidence="2">DNA alkylation repair protein</fullName>
    </submittedName>
</protein>
<dbReference type="RefSeq" id="WP_100764880.1">
    <property type="nucleotide sequence ID" value="NZ_NPEF02000010.1"/>
</dbReference>
<reference evidence="1" key="3">
    <citation type="submission" date="2023-10" db="EMBL/GenBank/DDBJ databases">
        <authorList>
            <person name="Picardeau M."/>
            <person name="Thibeaux R."/>
        </authorList>
    </citation>
    <scope>NUCLEOTIDE SEQUENCE</scope>
    <source>
        <strain evidence="1">ATI7-C-A5</strain>
    </source>
</reference>
<dbReference type="PANTHER" id="PTHR41291:SF1">
    <property type="entry name" value="DNA ALKYLATION REPAIR PROTEIN"/>
    <property type="match status" value="1"/>
</dbReference>
<reference evidence="2" key="1">
    <citation type="submission" date="2017-07" db="EMBL/GenBank/DDBJ databases">
        <title>Leptospira spp. isolated from tropical soils.</title>
        <authorList>
            <person name="Thibeaux R."/>
            <person name="Iraola G."/>
            <person name="Ferres I."/>
            <person name="Bierque E."/>
            <person name="Girault D."/>
            <person name="Soupe-Gilbert M.-E."/>
            <person name="Picardeau M."/>
            <person name="Goarant C."/>
        </authorList>
    </citation>
    <scope>NUCLEOTIDE SEQUENCE [LARGE SCALE GENOMIC DNA]</scope>
    <source>
        <strain evidence="2">ATI7-C-A5</strain>
    </source>
</reference>
<sequence length="235" mass="26321">MTVDQVMKELEKMGSPGVKKIFLNHGVKEPLFGVKIGDMKKIQKKLKKNNELSLDLYKTGNADAMYLAGLIADETKIRKRDLQHWVKQASSPMLSEYTVAWIAAESPHGWELAREWVDSTKENVASSGWCVFSSLLSIRPDEEINAKEIHKLLKRVDSEIGSASNRVRYCMNGFVIAVGVFYPELLKESLETAKKIGKVEVWMGKTACQVPDAASYIRKAETAGKLGKKKKTARC</sequence>
<organism evidence="2">
    <name type="scientific">Leptospira ellisii</name>
    <dbReference type="NCBI Taxonomy" id="2023197"/>
    <lineage>
        <taxon>Bacteria</taxon>
        <taxon>Pseudomonadati</taxon>
        <taxon>Spirochaetota</taxon>
        <taxon>Spirochaetia</taxon>
        <taxon>Leptospirales</taxon>
        <taxon>Leptospiraceae</taxon>
        <taxon>Leptospira</taxon>
    </lineage>
</organism>
<dbReference type="AlphaFoldDB" id="A0A2N0BAH5"/>
<evidence type="ECO:0000313" key="1">
    <source>
        <dbReference type="EMBL" id="MDV6235794.1"/>
    </source>
</evidence>
<dbReference type="SUPFAM" id="SSF48371">
    <property type="entry name" value="ARM repeat"/>
    <property type="match status" value="1"/>
</dbReference>
<dbReference type="PANTHER" id="PTHR41291">
    <property type="entry name" value="DNA ALKYLATION REPAIR PROTEIN"/>
    <property type="match status" value="1"/>
</dbReference>
<dbReference type="Proteomes" id="UP000232122">
    <property type="component" value="Unassembled WGS sequence"/>
</dbReference>
<proteinExistence type="predicted"/>